<comment type="caution">
    <text evidence="1">The sequence shown here is derived from an EMBL/GenBank/DDBJ whole genome shotgun (WGS) entry which is preliminary data.</text>
</comment>
<sequence length="177" mass="19654">MGRKSEGDIPLLPVHRDGPLPNDNVTGACPWGQTDYSIPGGWKDSTCCGDYKGVSTFDSSLNNNPDELYRFVSDQMMIPPRLVVQVIWNVSRNVEEPNSPSGLKRVYAQGRDEEKIADFWAPTMINAARSGLNNEEVLTMNDMDDILRRARERSDVLRIHGLENPTNGSTDNASGET</sequence>
<gene>
    <name evidence="1" type="ORF">PENSTE_c011G02288</name>
</gene>
<name>A0A1V6T7T3_9EURO</name>
<dbReference type="Proteomes" id="UP000191285">
    <property type="component" value="Unassembled WGS sequence"/>
</dbReference>
<proteinExistence type="predicted"/>
<protein>
    <submittedName>
        <fullName evidence="1">Uncharacterized protein</fullName>
    </submittedName>
</protein>
<dbReference type="AlphaFoldDB" id="A0A1V6T7T3"/>
<dbReference type="OrthoDB" id="2105912at2759"/>
<organism evidence="1 2">
    <name type="scientific">Penicillium steckii</name>
    <dbReference type="NCBI Taxonomy" id="303698"/>
    <lineage>
        <taxon>Eukaryota</taxon>
        <taxon>Fungi</taxon>
        <taxon>Dikarya</taxon>
        <taxon>Ascomycota</taxon>
        <taxon>Pezizomycotina</taxon>
        <taxon>Eurotiomycetes</taxon>
        <taxon>Eurotiomycetidae</taxon>
        <taxon>Eurotiales</taxon>
        <taxon>Aspergillaceae</taxon>
        <taxon>Penicillium</taxon>
    </lineage>
</organism>
<dbReference type="EMBL" id="MLKD01000011">
    <property type="protein sequence ID" value="OQE21813.1"/>
    <property type="molecule type" value="Genomic_DNA"/>
</dbReference>
<reference evidence="2" key="1">
    <citation type="journal article" date="2017" name="Nat. Microbiol.">
        <title>Global analysis of biosynthetic gene clusters reveals vast potential of secondary metabolite production in Penicillium species.</title>
        <authorList>
            <person name="Nielsen J.C."/>
            <person name="Grijseels S."/>
            <person name="Prigent S."/>
            <person name="Ji B."/>
            <person name="Dainat J."/>
            <person name="Nielsen K.F."/>
            <person name="Frisvad J.C."/>
            <person name="Workman M."/>
            <person name="Nielsen J."/>
        </authorList>
    </citation>
    <scope>NUCLEOTIDE SEQUENCE [LARGE SCALE GENOMIC DNA]</scope>
    <source>
        <strain evidence="2">IBT 24891</strain>
    </source>
</reference>
<evidence type="ECO:0000313" key="1">
    <source>
        <dbReference type="EMBL" id="OQE21813.1"/>
    </source>
</evidence>
<evidence type="ECO:0000313" key="2">
    <source>
        <dbReference type="Proteomes" id="UP000191285"/>
    </source>
</evidence>
<keyword evidence="2" id="KW-1185">Reference proteome</keyword>
<accession>A0A1V6T7T3</accession>